<name>A0ABQ6EPT3_9VIBR</name>
<gene>
    <name evidence="1" type="ORF">GCM10007931_19810</name>
</gene>
<dbReference type="Proteomes" id="UP001157156">
    <property type="component" value="Unassembled WGS sequence"/>
</dbReference>
<proteinExistence type="predicted"/>
<evidence type="ECO:0000313" key="2">
    <source>
        <dbReference type="Proteomes" id="UP001157156"/>
    </source>
</evidence>
<comment type="caution">
    <text evidence="1">The sequence shown here is derived from an EMBL/GenBank/DDBJ whole genome shotgun (WGS) entry which is preliminary data.</text>
</comment>
<sequence>MDTIFKAPKTYGPKTEQLPIDQCVCRLKNMAARLITLNVRDQETGEQYALQVIPGHAEPTNATPSAVNSAFCKHLIEKGDLIALPLEGAI</sequence>
<evidence type="ECO:0000313" key="1">
    <source>
        <dbReference type="EMBL" id="GLT15006.1"/>
    </source>
</evidence>
<dbReference type="EMBL" id="BSPV01000006">
    <property type="protein sequence ID" value="GLT15006.1"/>
    <property type="molecule type" value="Genomic_DNA"/>
</dbReference>
<reference evidence="2" key="1">
    <citation type="journal article" date="2019" name="Int. J. Syst. Evol. Microbiol.">
        <title>The Global Catalogue of Microorganisms (GCM) 10K type strain sequencing project: providing services to taxonomists for standard genome sequencing and annotation.</title>
        <authorList>
            <consortium name="The Broad Institute Genomics Platform"/>
            <consortium name="The Broad Institute Genome Sequencing Center for Infectious Disease"/>
            <person name="Wu L."/>
            <person name="Ma J."/>
        </authorList>
    </citation>
    <scope>NUCLEOTIDE SEQUENCE [LARGE SCALE GENOMIC DNA]</scope>
    <source>
        <strain evidence="2">NBRC 111146</strain>
    </source>
</reference>
<keyword evidence="2" id="KW-1185">Reference proteome</keyword>
<protein>
    <submittedName>
        <fullName evidence="1">Uncharacterized protein</fullName>
    </submittedName>
</protein>
<accession>A0ABQ6EPT3</accession>
<dbReference type="RefSeq" id="WP_089122331.1">
    <property type="nucleotide sequence ID" value="NZ_BSPV01000006.1"/>
</dbReference>
<organism evidence="1 2">
    <name type="scientific">Vibrio algivorus</name>
    <dbReference type="NCBI Taxonomy" id="1667024"/>
    <lineage>
        <taxon>Bacteria</taxon>
        <taxon>Pseudomonadati</taxon>
        <taxon>Pseudomonadota</taxon>
        <taxon>Gammaproteobacteria</taxon>
        <taxon>Vibrionales</taxon>
        <taxon>Vibrionaceae</taxon>
        <taxon>Vibrio</taxon>
    </lineage>
</organism>